<reference evidence="3 4" key="1">
    <citation type="submission" date="2024-04" db="EMBL/GenBank/DDBJ databases">
        <title>Defined microbial consortia suppress multidrug-resistant proinflammatory Enterobacteriaceae via ecological control.</title>
        <authorList>
            <person name="Furuichi M."/>
            <person name="Kawaguchi T."/>
            <person name="Pust M."/>
            <person name="Yasuma K."/>
            <person name="Plichta D."/>
            <person name="Hasegawa N."/>
            <person name="Ohya T."/>
            <person name="Bhattarai S."/>
            <person name="Sasajima S."/>
            <person name="Aoto Y."/>
            <person name="Tuganbaev T."/>
            <person name="Yaginuma M."/>
            <person name="Ueda M."/>
            <person name="Okahashi N."/>
            <person name="Amafuji K."/>
            <person name="Kiridooshi Y."/>
            <person name="Sugita K."/>
            <person name="Strazar M."/>
            <person name="Skelly A."/>
            <person name="Suda W."/>
            <person name="Hattori M."/>
            <person name="Nakamoto N."/>
            <person name="Caballero S."/>
            <person name="Norman J."/>
            <person name="Olle B."/>
            <person name="Tanoue T."/>
            <person name="Arita M."/>
            <person name="Bucci V."/>
            <person name="Atarashi K."/>
            <person name="Xavier R."/>
            <person name="Honda K."/>
        </authorList>
    </citation>
    <scope>NUCLEOTIDE SEQUENCE [LARGE SCALE GENOMIC DNA]</scope>
    <source>
        <strain evidence="4">f13</strain>
    </source>
</reference>
<evidence type="ECO:0000313" key="4">
    <source>
        <dbReference type="Proteomes" id="UP001600894"/>
    </source>
</evidence>
<evidence type="ECO:0000256" key="2">
    <source>
        <dbReference type="ARBA" id="ARBA00038358"/>
    </source>
</evidence>
<dbReference type="InterPro" id="IPR012341">
    <property type="entry name" value="6hp_glycosidase-like_sf"/>
</dbReference>
<keyword evidence="1 3" id="KW-0378">Hydrolase</keyword>
<dbReference type="Gene3D" id="1.50.10.10">
    <property type="match status" value="1"/>
</dbReference>
<organism evidence="3 4">
    <name type="scientific">Enterocloster alcoholdehydrogenati</name>
    <dbReference type="NCBI Taxonomy" id="2547410"/>
    <lineage>
        <taxon>Bacteria</taxon>
        <taxon>Bacillati</taxon>
        <taxon>Bacillota</taxon>
        <taxon>Clostridia</taxon>
        <taxon>Lachnospirales</taxon>
        <taxon>Lachnospiraceae</taxon>
        <taxon>Enterocloster</taxon>
    </lineage>
</organism>
<dbReference type="GO" id="GO:0016787">
    <property type="term" value="F:hydrolase activity"/>
    <property type="evidence" value="ECO:0007669"/>
    <property type="project" value="UniProtKB-KW"/>
</dbReference>
<accession>A0ABQ0AWB2</accession>
<dbReference type="RefSeq" id="WP_176254614.1">
    <property type="nucleotide sequence ID" value="NZ_BAABXL010000001.1"/>
</dbReference>
<keyword evidence="4" id="KW-1185">Reference proteome</keyword>
<dbReference type="EMBL" id="BAABXL010000001">
    <property type="protein sequence ID" value="GAA6268314.1"/>
    <property type="molecule type" value="Genomic_DNA"/>
</dbReference>
<evidence type="ECO:0000313" key="3">
    <source>
        <dbReference type="EMBL" id="GAA6268314.1"/>
    </source>
</evidence>
<protein>
    <submittedName>
        <fullName evidence="3">Glycoside hydrolase family 88 protein</fullName>
    </submittedName>
</protein>
<dbReference type="InterPro" id="IPR052369">
    <property type="entry name" value="UG_Glycosaminoglycan_Hydrolase"/>
</dbReference>
<name>A0ABQ0AWB2_9FIRM</name>
<dbReference type="PANTHER" id="PTHR36845:SF1">
    <property type="entry name" value="HYDROLASE, PUTATIVE (AFU_ORTHOLOGUE AFUA_7G05090)-RELATED"/>
    <property type="match status" value="1"/>
</dbReference>
<evidence type="ECO:0000256" key="1">
    <source>
        <dbReference type="ARBA" id="ARBA00022801"/>
    </source>
</evidence>
<sequence>MTYEIDMQTKLWLRELEKKLGRKLEAECLRLGSIMPYVPENGVYYDMGARELSAWTNGFYAGMLWQMYHAAGKECCRKVAEGIEKRLDEAFEEFVKLDHDVGFLWLHTAVANWRLTGNETSRKRGLHAAGILAGRYNPAGHYIRAWNGERQGIAIVDCLMNLPLLYWAAEQTGSAAWKRIAVEHTETALKYILRPDGSCNHMVDFDPETGEYRGNPGGQGYESGSSWSRGQSWAIYGMALAYRYTKKQEYLNASKRSAHYFMANTALSGYVPLLDFRAPREPAYYDTTAGVCAACGLLELSEHVGELEKELYVQSALRCLKGIESFCCWEPRRDSILDGGSARYDRASDRQVPIIYGDYFLTEAILRLRGKAFLIW</sequence>
<dbReference type="Proteomes" id="UP001600894">
    <property type="component" value="Unassembled WGS sequence"/>
</dbReference>
<dbReference type="InterPro" id="IPR008928">
    <property type="entry name" value="6-hairpin_glycosidase_sf"/>
</dbReference>
<dbReference type="InterPro" id="IPR010905">
    <property type="entry name" value="Glyco_hydro_88"/>
</dbReference>
<dbReference type="Pfam" id="PF07470">
    <property type="entry name" value="Glyco_hydro_88"/>
    <property type="match status" value="1"/>
</dbReference>
<gene>
    <name evidence="3" type="ORF">F130042H8_13740</name>
</gene>
<dbReference type="PANTHER" id="PTHR36845">
    <property type="entry name" value="HYDROLASE, PUTATIVE (AFU_ORTHOLOGUE AFUA_7G05090)-RELATED"/>
    <property type="match status" value="1"/>
</dbReference>
<comment type="caution">
    <text evidence="3">The sequence shown here is derived from an EMBL/GenBank/DDBJ whole genome shotgun (WGS) entry which is preliminary data.</text>
</comment>
<comment type="similarity">
    <text evidence="2">Belongs to the glycosyl hydrolase 88 family.</text>
</comment>
<dbReference type="SUPFAM" id="SSF48208">
    <property type="entry name" value="Six-hairpin glycosidases"/>
    <property type="match status" value="1"/>
</dbReference>
<proteinExistence type="inferred from homology"/>